<name>A0AAW2TIC9_SESRA</name>
<evidence type="ECO:0000313" key="1">
    <source>
        <dbReference type="EMBL" id="KAL0404429.1"/>
    </source>
</evidence>
<dbReference type="PANTHER" id="PTHR10492">
    <property type="match status" value="1"/>
</dbReference>
<reference evidence="1" key="2">
    <citation type="journal article" date="2024" name="Plant">
        <title>Genomic evolution and insights into agronomic trait innovations of Sesamum species.</title>
        <authorList>
            <person name="Miao H."/>
            <person name="Wang L."/>
            <person name="Qu L."/>
            <person name="Liu H."/>
            <person name="Sun Y."/>
            <person name="Le M."/>
            <person name="Wang Q."/>
            <person name="Wei S."/>
            <person name="Zheng Y."/>
            <person name="Lin W."/>
            <person name="Duan Y."/>
            <person name="Cao H."/>
            <person name="Xiong S."/>
            <person name="Wang X."/>
            <person name="Wei L."/>
            <person name="Li C."/>
            <person name="Ma Q."/>
            <person name="Ju M."/>
            <person name="Zhao R."/>
            <person name="Li G."/>
            <person name="Mu C."/>
            <person name="Tian Q."/>
            <person name="Mei H."/>
            <person name="Zhang T."/>
            <person name="Gao T."/>
            <person name="Zhang H."/>
        </authorList>
    </citation>
    <scope>NUCLEOTIDE SEQUENCE</scope>
    <source>
        <strain evidence="1">G02</strain>
    </source>
</reference>
<dbReference type="PANTHER" id="PTHR10492:SF95">
    <property type="entry name" value="HELITRON HELICASE-LIKE DOMAIN-CONTAINING PROTEIN"/>
    <property type="match status" value="1"/>
</dbReference>
<reference evidence="1" key="1">
    <citation type="submission" date="2020-06" db="EMBL/GenBank/DDBJ databases">
        <authorList>
            <person name="Li T."/>
            <person name="Hu X."/>
            <person name="Zhang T."/>
            <person name="Song X."/>
            <person name="Zhang H."/>
            <person name="Dai N."/>
            <person name="Sheng W."/>
            <person name="Hou X."/>
            <person name="Wei L."/>
        </authorList>
    </citation>
    <scope>NUCLEOTIDE SEQUENCE</scope>
    <source>
        <strain evidence="1">G02</strain>
        <tissue evidence="1">Leaf</tissue>
    </source>
</reference>
<proteinExistence type="predicted"/>
<organism evidence="1">
    <name type="scientific">Sesamum radiatum</name>
    <name type="common">Black benniseed</name>
    <dbReference type="NCBI Taxonomy" id="300843"/>
    <lineage>
        <taxon>Eukaryota</taxon>
        <taxon>Viridiplantae</taxon>
        <taxon>Streptophyta</taxon>
        <taxon>Embryophyta</taxon>
        <taxon>Tracheophyta</taxon>
        <taxon>Spermatophyta</taxon>
        <taxon>Magnoliopsida</taxon>
        <taxon>eudicotyledons</taxon>
        <taxon>Gunneridae</taxon>
        <taxon>Pentapetalae</taxon>
        <taxon>asterids</taxon>
        <taxon>lamiids</taxon>
        <taxon>Lamiales</taxon>
        <taxon>Pedaliaceae</taxon>
        <taxon>Sesamum</taxon>
    </lineage>
</organism>
<sequence length="121" mass="14452">MEFPTAWVWKRATKDWVMRKHGKYIDRLPYAHPSFGEKFYLRMFLYKVRGAQSFEDIRTFNGIIYPAFKQACEARGLLDKDNEWHEALSEASTWAFSVKLRNMFSTMLVFSKITDPINLWE</sequence>
<comment type="caution">
    <text evidence="1">The sequence shown here is derived from an EMBL/GenBank/DDBJ whole genome shotgun (WGS) entry which is preliminary data.</text>
</comment>
<gene>
    <name evidence="1" type="ORF">Sradi_2083700</name>
</gene>
<dbReference type="AlphaFoldDB" id="A0AAW2TIC9"/>
<dbReference type="EMBL" id="JACGWJ010000008">
    <property type="protein sequence ID" value="KAL0404429.1"/>
    <property type="molecule type" value="Genomic_DNA"/>
</dbReference>
<accession>A0AAW2TIC9</accession>
<protein>
    <submittedName>
        <fullName evidence="1">Uncharacterized protein</fullName>
    </submittedName>
</protein>